<evidence type="ECO:0000256" key="1">
    <source>
        <dbReference type="SAM" id="MobiDB-lite"/>
    </source>
</evidence>
<feature type="region of interest" description="Disordered" evidence="1">
    <location>
        <begin position="74"/>
        <end position="130"/>
    </location>
</feature>
<protein>
    <submittedName>
        <fullName evidence="2">Uncharacterized protein</fullName>
    </submittedName>
</protein>
<dbReference type="Proteomes" id="UP001172159">
    <property type="component" value="Unassembled WGS sequence"/>
</dbReference>
<organism evidence="2 3">
    <name type="scientific">Apiosordaria backusii</name>
    <dbReference type="NCBI Taxonomy" id="314023"/>
    <lineage>
        <taxon>Eukaryota</taxon>
        <taxon>Fungi</taxon>
        <taxon>Dikarya</taxon>
        <taxon>Ascomycota</taxon>
        <taxon>Pezizomycotina</taxon>
        <taxon>Sordariomycetes</taxon>
        <taxon>Sordariomycetidae</taxon>
        <taxon>Sordariales</taxon>
        <taxon>Lasiosphaeriaceae</taxon>
        <taxon>Apiosordaria</taxon>
    </lineage>
</organism>
<keyword evidence="3" id="KW-1185">Reference proteome</keyword>
<comment type="caution">
    <text evidence="2">The sequence shown here is derived from an EMBL/GenBank/DDBJ whole genome shotgun (WGS) entry which is preliminary data.</text>
</comment>
<dbReference type="AlphaFoldDB" id="A0AA40AXV9"/>
<accession>A0AA40AXV9</accession>
<proteinExistence type="predicted"/>
<dbReference type="EMBL" id="JAUKTV010000011">
    <property type="protein sequence ID" value="KAK0724016.1"/>
    <property type="molecule type" value="Genomic_DNA"/>
</dbReference>
<evidence type="ECO:0000313" key="3">
    <source>
        <dbReference type="Proteomes" id="UP001172159"/>
    </source>
</evidence>
<reference evidence="2" key="1">
    <citation type="submission" date="2023-06" db="EMBL/GenBank/DDBJ databases">
        <title>Genome-scale phylogeny and comparative genomics of the fungal order Sordariales.</title>
        <authorList>
            <consortium name="Lawrence Berkeley National Laboratory"/>
            <person name="Hensen N."/>
            <person name="Bonometti L."/>
            <person name="Westerberg I."/>
            <person name="Brannstrom I.O."/>
            <person name="Guillou S."/>
            <person name="Cros-Aarteil S."/>
            <person name="Calhoun S."/>
            <person name="Haridas S."/>
            <person name="Kuo A."/>
            <person name="Mondo S."/>
            <person name="Pangilinan J."/>
            <person name="Riley R."/>
            <person name="Labutti K."/>
            <person name="Andreopoulos B."/>
            <person name="Lipzen A."/>
            <person name="Chen C."/>
            <person name="Yanf M."/>
            <person name="Daum C."/>
            <person name="Ng V."/>
            <person name="Clum A."/>
            <person name="Steindorff A."/>
            <person name="Ohm R."/>
            <person name="Martin F."/>
            <person name="Silar P."/>
            <person name="Natvig D."/>
            <person name="Lalanne C."/>
            <person name="Gautier V."/>
            <person name="Ament-Velasquez S.L."/>
            <person name="Kruys A."/>
            <person name="Hutchinson M.I."/>
            <person name="Powell A.J."/>
            <person name="Barry K."/>
            <person name="Miller A.N."/>
            <person name="Grigoriev I.V."/>
            <person name="Debuchy R."/>
            <person name="Gladieux P."/>
            <person name="Thoren M.H."/>
            <person name="Johannesson H."/>
        </authorList>
    </citation>
    <scope>NUCLEOTIDE SEQUENCE</scope>
    <source>
        <strain evidence="2">CBS 540.89</strain>
    </source>
</reference>
<name>A0AA40AXV9_9PEZI</name>
<gene>
    <name evidence="2" type="ORF">B0T21DRAFT_351134</name>
</gene>
<sequence length="164" mass="17786">MPATDITQIPKAMPITPDTNKLANVMPTTSQINQRNNALSTAENNEGAADFKSMPIAVALEKWSVLRPQSTPIAKPIRKKKTTRTTRNSILTAETTPYVVENPFPEGAPGLAASRRAPWDQKAPGPASRNSILTAETTPYIVENPFPEGALGLAASRWAPWNRV</sequence>
<evidence type="ECO:0000313" key="2">
    <source>
        <dbReference type="EMBL" id="KAK0724016.1"/>
    </source>
</evidence>